<protein>
    <submittedName>
        <fullName evidence="1">Uncharacterized protein</fullName>
    </submittedName>
</protein>
<accession>A0A0F9WU37</accession>
<reference evidence="1" key="1">
    <citation type="journal article" date="2015" name="Nature">
        <title>Complex archaea that bridge the gap between prokaryotes and eukaryotes.</title>
        <authorList>
            <person name="Spang A."/>
            <person name="Saw J.H."/>
            <person name="Jorgensen S.L."/>
            <person name="Zaremba-Niedzwiedzka K."/>
            <person name="Martijn J."/>
            <person name="Lind A.E."/>
            <person name="van Eijk R."/>
            <person name="Schleper C."/>
            <person name="Guy L."/>
            <person name="Ettema T.J."/>
        </authorList>
    </citation>
    <scope>NUCLEOTIDE SEQUENCE</scope>
</reference>
<evidence type="ECO:0000313" key="1">
    <source>
        <dbReference type="EMBL" id="KKN82368.1"/>
    </source>
</evidence>
<name>A0A0F9WU37_9ZZZZ</name>
<gene>
    <name evidence="1" type="ORF">LCGC14_0310280</name>
</gene>
<proteinExistence type="predicted"/>
<comment type="caution">
    <text evidence="1">The sequence shown here is derived from an EMBL/GenBank/DDBJ whole genome shotgun (WGS) entry which is preliminary data.</text>
</comment>
<dbReference type="AlphaFoldDB" id="A0A0F9WU37"/>
<dbReference type="EMBL" id="LAZR01000202">
    <property type="protein sequence ID" value="KKN82368.1"/>
    <property type="molecule type" value="Genomic_DNA"/>
</dbReference>
<sequence length="105" mass="10893">MECPACGYAHGYTEGQRPSCSVCGIYYHDQLARKFAEARAPIAQSLATQPTAAPRASVRSFGQRFGFYCAAVMLTVLGVSSCMKAGSSPSAAVPAAIASPEAVQS</sequence>
<organism evidence="1">
    <name type="scientific">marine sediment metagenome</name>
    <dbReference type="NCBI Taxonomy" id="412755"/>
    <lineage>
        <taxon>unclassified sequences</taxon>
        <taxon>metagenomes</taxon>
        <taxon>ecological metagenomes</taxon>
    </lineage>
</organism>